<evidence type="ECO:0000313" key="1">
    <source>
        <dbReference type="EMBL" id="NGO47550.1"/>
    </source>
</evidence>
<evidence type="ECO:0000313" key="2">
    <source>
        <dbReference type="Proteomes" id="UP001518140"/>
    </source>
</evidence>
<dbReference type="EMBL" id="JAAKZX010000188">
    <property type="protein sequence ID" value="NGO47550.1"/>
    <property type="molecule type" value="Genomic_DNA"/>
</dbReference>
<keyword evidence="2" id="KW-1185">Reference proteome</keyword>
<name>A0ABX0E2A8_9ACTN</name>
<gene>
    <name evidence="1" type="ORF">G6048_37530</name>
</gene>
<dbReference type="Proteomes" id="UP001518140">
    <property type="component" value="Unassembled WGS sequence"/>
</dbReference>
<proteinExistence type="predicted"/>
<reference evidence="1 2" key="1">
    <citation type="submission" date="2020-02" db="EMBL/GenBank/DDBJ databases">
        <title>Whole-genome analyses of novel actinobacteria.</title>
        <authorList>
            <person name="Sahin N."/>
            <person name="Tokatli A."/>
        </authorList>
    </citation>
    <scope>NUCLEOTIDE SEQUENCE [LARGE SCALE GENOMIC DNA]</scope>
    <source>
        <strain evidence="1 2">YC419</strain>
    </source>
</reference>
<protein>
    <submittedName>
        <fullName evidence="1">Uncharacterized protein</fullName>
    </submittedName>
</protein>
<sequence length="67" mass="7329">MTIEIIQSAGFDVTNFQEDDDIRPMAIHVKGASCMRDVIIGILESAGFQADTADDDMRPMAVRAATR</sequence>
<accession>A0ABX0E2A8</accession>
<organism evidence="1 2">
    <name type="scientific">Streptomyces ureilyticus</name>
    <dbReference type="NCBI Taxonomy" id="1775131"/>
    <lineage>
        <taxon>Bacteria</taxon>
        <taxon>Bacillati</taxon>
        <taxon>Actinomycetota</taxon>
        <taxon>Actinomycetes</taxon>
        <taxon>Kitasatosporales</taxon>
        <taxon>Streptomycetaceae</taxon>
        <taxon>Streptomyces</taxon>
    </lineage>
</organism>
<comment type="caution">
    <text evidence="1">The sequence shown here is derived from an EMBL/GenBank/DDBJ whole genome shotgun (WGS) entry which is preliminary data.</text>
</comment>